<gene>
    <name evidence="1" type="ORF">GS424_014270</name>
</gene>
<dbReference type="Proteomes" id="UP000478463">
    <property type="component" value="Chromosome"/>
</dbReference>
<sequence>MLVDYYALPSGRQPAKDYIKSLDGKLKSKTMRSVELLRTKGHLIGEPESKHLEDGIFKLRTTMGNNTSRILFFFCVGDVAVLTHGFVKKTQRTPRREIAKAKRYREDYRARDLKG</sequence>
<evidence type="ECO:0000313" key="1">
    <source>
        <dbReference type="EMBL" id="QOS70060.1"/>
    </source>
</evidence>
<dbReference type="KEGG" id="egd:GS424_014270"/>
<evidence type="ECO:0000313" key="2">
    <source>
        <dbReference type="Proteomes" id="UP000478463"/>
    </source>
</evidence>
<accession>A0A6L7INP6</accession>
<dbReference type="AlphaFoldDB" id="A0A6L7INP6"/>
<protein>
    <submittedName>
        <fullName evidence="1">Type II toxin-antitoxin system RelE/ParE family toxin</fullName>
    </submittedName>
</protein>
<reference evidence="1 2" key="1">
    <citation type="submission" date="2020-10" db="EMBL/GenBank/DDBJ databases">
        <title>Eggerthella sp. nov., isolated from human feces.</title>
        <authorList>
            <person name="Yajun G."/>
        </authorList>
    </citation>
    <scope>NUCLEOTIDE SEQUENCE [LARGE SCALE GENOMIC DNA]</scope>
    <source>
        <strain evidence="1 2">HF-1101</strain>
    </source>
</reference>
<dbReference type="InterPro" id="IPR009241">
    <property type="entry name" value="HigB-like"/>
</dbReference>
<organism evidence="1 2">
    <name type="scientific">Eggerthella guodeyinii</name>
    <dbReference type="NCBI Taxonomy" id="2690837"/>
    <lineage>
        <taxon>Bacteria</taxon>
        <taxon>Bacillati</taxon>
        <taxon>Actinomycetota</taxon>
        <taxon>Coriobacteriia</taxon>
        <taxon>Eggerthellales</taxon>
        <taxon>Eggerthellaceae</taxon>
        <taxon>Eggerthella</taxon>
    </lineage>
</organism>
<proteinExistence type="predicted"/>
<dbReference type="EMBL" id="CP063310">
    <property type="protein sequence ID" value="QOS70060.1"/>
    <property type="molecule type" value="Genomic_DNA"/>
</dbReference>
<name>A0A6L7INP6_9ACTN</name>
<dbReference type="Pfam" id="PF05973">
    <property type="entry name" value="Gp49"/>
    <property type="match status" value="1"/>
</dbReference>